<dbReference type="AlphaFoldDB" id="A0A926NZN1"/>
<gene>
    <name evidence="2" type="ORF">HK439_13265</name>
</gene>
<proteinExistence type="predicted"/>
<dbReference type="PANTHER" id="PTHR43664">
    <property type="entry name" value="MONOAMINE OXIDASE-RELATED"/>
    <property type="match status" value="1"/>
</dbReference>
<name>A0A926NZN1_9HYPH</name>
<accession>A0A926NZN1</accession>
<dbReference type="EMBL" id="JABFCZ010000013">
    <property type="protein sequence ID" value="MBD1547231.1"/>
    <property type="molecule type" value="Genomic_DNA"/>
</dbReference>
<sequence length="158" mass="17184">MQTEIFFEDFKPGQVFDLGSKTVTREEIIEFASEFDPQPFHLDDEAGKASLLGGLSASGWHTGALVMKLLADGLLSRTSSQGSNSIDKLSWLKPVFPGDTLSATATVIGTRDLRSRPDIGVVNFEISVRNQSRADVMRQIGPIFFGRRAAAVPGAENR</sequence>
<dbReference type="Gene3D" id="3.10.129.10">
    <property type="entry name" value="Hotdog Thioesterase"/>
    <property type="match status" value="1"/>
</dbReference>
<dbReference type="InterPro" id="IPR002539">
    <property type="entry name" value="MaoC-like_dom"/>
</dbReference>
<evidence type="ECO:0000313" key="3">
    <source>
        <dbReference type="Proteomes" id="UP000598467"/>
    </source>
</evidence>
<dbReference type="SUPFAM" id="SSF54637">
    <property type="entry name" value="Thioesterase/thiol ester dehydrase-isomerase"/>
    <property type="match status" value="1"/>
</dbReference>
<organism evidence="2 3">
    <name type="scientific">Roseibium aggregatum</name>
    <dbReference type="NCBI Taxonomy" id="187304"/>
    <lineage>
        <taxon>Bacteria</taxon>
        <taxon>Pseudomonadati</taxon>
        <taxon>Pseudomonadota</taxon>
        <taxon>Alphaproteobacteria</taxon>
        <taxon>Hyphomicrobiales</taxon>
        <taxon>Stappiaceae</taxon>
        <taxon>Roseibium</taxon>
    </lineage>
</organism>
<dbReference type="InterPro" id="IPR052342">
    <property type="entry name" value="MCH/BMMD"/>
</dbReference>
<dbReference type="RefSeq" id="WP_190291982.1">
    <property type="nucleotide sequence ID" value="NZ_JABFCZ010000013.1"/>
</dbReference>
<reference evidence="2" key="1">
    <citation type="submission" date="2020-05" db="EMBL/GenBank/DDBJ databases">
        <title>Identification of trans-AT polyketide cluster in two marine bacteria, producers of a novel glutaramide-containing polyketide sesbanimide D and analogs.</title>
        <authorList>
            <person name="Kacar D."/>
            <person name="Rodriguez P."/>
            <person name="Canedo L."/>
            <person name="Gonzalez E."/>
            <person name="Galan B."/>
            <person name="De La Calle F."/>
            <person name="Garcia J.L."/>
        </authorList>
    </citation>
    <scope>NUCLEOTIDE SEQUENCE</scope>
    <source>
        <strain evidence="2">PHM038</strain>
    </source>
</reference>
<evidence type="ECO:0000313" key="2">
    <source>
        <dbReference type="EMBL" id="MBD1547231.1"/>
    </source>
</evidence>
<feature type="domain" description="MaoC-like" evidence="1">
    <location>
        <begin position="12"/>
        <end position="116"/>
    </location>
</feature>
<protein>
    <submittedName>
        <fullName evidence="2">MaoC family dehydratase</fullName>
    </submittedName>
</protein>
<comment type="caution">
    <text evidence="2">The sequence shown here is derived from an EMBL/GenBank/DDBJ whole genome shotgun (WGS) entry which is preliminary data.</text>
</comment>
<dbReference type="InterPro" id="IPR029069">
    <property type="entry name" value="HotDog_dom_sf"/>
</dbReference>
<dbReference type="Pfam" id="PF01575">
    <property type="entry name" value="MaoC_dehydratas"/>
    <property type="match status" value="1"/>
</dbReference>
<evidence type="ECO:0000259" key="1">
    <source>
        <dbReference type="Pfam" id="PF01575"/>
    </source>
</evidence>
<dbReference type="CDD" id="cd03454">
    <property type="entry name" value="YdeM"/>
    <property type="match status" value="1"/>
</dbReference>
<dbReference type="PANTHER" id="PTHR43664:SF1">
    <property type="entry name" value="BETA-METHYLMALYL-COA DEHYDRATASE"/>
    <property type="match status" value="1"/>
</dbReference>
<dbReference type="Proteomes" id="UP000598467">
    <property type="component" value="Unassembled WGS sequence"/>
</dbReference>